<evidence type="ECO:0000256" key="4">
    <source>
        <dbReference type="ARBA" id="ARBA00023235"/>
    </source>
</evidence>
<dbReference type="RefSeq" id="WP_186856700.1">
    <property type="nucleotide sequence ID" value="NZ_JACOON010000001.1"/>
</dbReference>
<dbReference type="EC" id="5.4.99.62" evidence="2"/>
<dbReference type="EMBL" id="JACOON010000001">
    <property type="protein sequence ID" value="MBC5647185.1"/>
    <property type="molecule type" value="Genomic_DNA"/>
</dbReference>
<dbReference type="SUPFAM" id="SSF102546">
    <property type="entry name" value="RbsD-like"/>
    <property type="match status" value="1"/>
</dbReference>
<dbReference type="InterPro" id="IPR023750">
    <property type="entry name" value="RbsD-like_sf"/>
</dbReference>
<sequence>MKAKGILHKDLCALIAELGHGDTILVCDAGFAIPKGVRRIELAIEKDCPTIQRILELLKEELIIERYALAEEMREVNPKMLEKYREIYRGTTIQETFVPHERLAGEIAAKAKAIVRTGAFQPYGSIAIYPAIDAPVWYQAEGVHVPDFYKDRV</sequence>
<dbReference type="PANTHER" id="PTHR37831:SF1">
    <property type="entry name" value="D-RIBOSE PYRANASE"/>
    <property type="match status" value="1"/>
</dbReference>
<evidence type="ECO:0000256" key="3">
    <source>
        <dbReference type="ARBA" id="ARBA00022490"/>
    </source>
</evidence>
<dbReference type="GO" id="GO:0062193">
    <property type="term" value="F:D-ribose pyranase activity"/>
    <property type="evidence" value="ECO:0007669"/>
    <property type="project" value="UniProtKB-EC"/>
</dbReference>
<evidence type="ECO:0000313" key="6">
    <source>
        <dbReference type="EMBL" id="MBC5647185.1"/>
    </source>
</evidence>
<protein>
    <recommendedName>
        <fullName evidence="2">D-ribose pyranase</fullName>
        <ecNumber evidence="2">5.4.99.62</ecNumber>
    </recommendedName>
</protein>
<accession>A0ABR7EBN9</accession>
<evidence type="ECO:0000256" key="2">
    <source>
        <dbReference type="ARBA" id="ARBA00012862"/>
    </source>
</evidence>
<evidence type="ECO:0000313" key="7">
    <source>
        <dbReference type="Proteomes" id="UP000606889"/>
    </source>
</evidence>
<dbReference type="NCBIfam" id="NF008761">
    <property type="entry name" value="PRK11797.1"/>
    <property type="match status" value="1"/>
</dbReference>
<keyword evidence="7" id="KW-1185">Reference proteome</keyword>
<keyword evidence="3" id="KW-0963">Cytoplasm</keyword>
<dbReference type="Pfam" id="PF05025">
    <property type="entry name" value="RbsD_FucU"/>
    <property type="match status" value="1"/>
</dbReference>
<proteinExistence type="predicted"/>
<name>A0ABR7EBN9_9FIRM</name>
<dbReference type="PANTHER" id="PTHR37831">
    <property type="entry name" value="D-RIBOSE PYRANASE"/>
    <property type="match status" value="1"/>
</dbReference>
<dbReference type="Proteomes" id="UP000606889">
    <property type="component" value="Unassembled WGS sequence"/>
</dbReference>
<comment type="caution">
    <text evidence="6">The sequence shown here is derived from an EMBL/GenBank/DDBJ whole genome shotgun (WGS) entry which is preliminary data.</text>
</comment>
<evidence type="ECO:0000256" key="5">
    <source>
        <dbReference type="ARBA" id="ARBA00023277"/>
    </source>
</evidence>
<gene>
    <name evidence="6" type="primary">rbsD</name>
    <name evidence="6" type="ORF">H8S18_02410</name>
</gene>
<keyword evidence="5" id="KW-0119">Carbohydrate metabolism</keyword>
<keyword evidence="4 6" id="KW-0413">Isomerase</keyword>
<dbReference type="InterPro" id="IPR007721">
    <property type="entry name" value="RbsD_FucU"/>
</dbReference>
<comment type="catalytic activity">
    <reaction evidence="1">
        <text>beta-D-ribopyranose = beta-D-ribofuranose</text>
        <dbReference type="Rhea" id="RHEA:25432"/>
        <dbReference type="ChEBI" id="CHEBI:27476"/>
        <dbReference type="ChEBI" id="CHEBI:47002"/>
        <dbReference type="EC" id="5.4.99.62"/>
    </reaction>
</comment>
<dbReference type="InterPro" id="IPR023064">
    <property type="entry name" value="D-ribose_pyranase"/>
</dbReference>
<evidence type="ECO:0000256" key="1">
    <source>
        <dbReference type="ARBA" id="ARBA00000223"/>
    </source>
</evidence>
<organism evidence="6 7">
    <name type="scientific">Christensenella tenuis</name>
    <dbReference type="NCBI Taxonomy" id="2763033"/>
    <lineage>
        <taxon>Bacteria</taxon>
        <taxon>Bacillati</taxon>
        <taxon>Bacillota</taxon>
        <taxon>Clostridia</taxon>
        <taxon>Christensenellales</taxon>
        <taxon>Christensenellaceae</taxon>
        <taxon>Christensenella</taxon>
    </lineage>
</organism>
<reference evidence="6 7" key="1">
    <citation type="submission" date="2020-08" db="EMBL/GenBank/DDBJ databases">
        <title>Genome public.</title>
        <authorList>
            <person name="Liu C."/>
            <person name="Sun Q."/>
        </authorList>
    </citation>
    <scope>NUCLEOTIDE SEQUENCE [LARGE SCALE GENOMIC DNA]</scope>
    <source>
        <strain evidence="6 7">NSJ-35</strain>
    </source>
</reference>
<dbReference type="Gene3D" id="3.40.1650.10">
    <property type="entry name" value="RbsD-like domain"/>
    <property type="match status" value="1"/>
</dbReference>